<dbReference type="AlphaFoldDB" id="A0A9Y1BS96"/>
<keyword evidence="2" id="KW-0812">Transmembrane</keyword>
<feature type="domain" description="Fibronectin type-III" evidence="3">
    <location>
        <begin position="34"/>
        <end position="113"/>
    </location>
</feature>
<dbReference type="Gene3D" id="2.60.40.10">
    <property type="entry name" value="Immunoglobulins"/>
    <property type="match status" value="1"/>
</dbReference>
<dbReference type="Gene3D" id="2.60.40.380">
    <property type="entry name" value="Purple acid phosphatase-like, N-terminal"/>
    <property type="match status" value="1"/>
</dbReference>
<sequence length="536" mass="61439">METRQKIIFLSLVFLLSSSTTLPLMSLSSADSIPDTFARNIHLSWKDNTSSTMVISWRTNVIAPSVVEYGKTSDYGNKVNGTEGIYHHVELTNLEPDTVYHYRIYNGIKEHEWTKDFTFKTGNNGEYARFVAWGDSRSLREDRRKVIETVYYIQPDFSVFTGDLVESGKEKSQWYDWFADFYPLISNNPFMPILGNHEKNHSNYYNMFELPGKEEYYSFDYGPVHFSALHTCAPYYGGTFDEQVTWLENDLSQVEEGKWKVVLMHRPPFSSGSRYHNGDYQDVNETFVPIFEKYNVDLVFTGHEHYYERLEKNNITYIITGGAGAPVYKVVDDYIIPESIYSEAVNHATIIRATPNQIDFQAVRTDYSVMDSFTINKINGVDLRIDNVQTLKQVLVNETVSFDISISNIGTENLNESIIVDFTNPFGEKTTETIDKLDVGKTKKFTLSFTPTELKTYDWTIKVENSTSEISSKNNELTLTFLSVEEIKSLGIEPNYKVPQTEVEKTNWGLYIGIIIGGLIVVTSITFLIIKKVKKA</sequence>
<keyword evidence="1" id="KW-0732">Signal</keyword>
<protein>
    <submittedName>
        <fullName evidence="4">Metallophosphoesterase</fullName>
    </submittedName>
</protein>
<accession>A0A9Y1BS96</accession>
<dbReference type="EMBL" id="CP084167">
    <property type="protein sequence ID" value="UJG43895.1"/>
    <property type="molecule type" value="Genomic_DNA"/>
</dbReference>
<name>A0A9Y1BS96_9ARCH</name>
<evidence type="ECO:0000256" key="2">
    <source>
        <dbReference type="SAM" id="Phobius"/>
    </source>
</evidence>
<dbReference type="Gene3D" id="3.60.21.10">
    <property type="match status" value="1"/>
</dbReference>
<dbReference type="InterPro" id="IPR011635">
    <property type="entry name" value="CARDB"/>
</dbReference>
<keyword evidence="2" id="KW-0472">Membrane</keyword>
<dbReference type="CDD" id="cd00063">
    <property type="entry name" value="FN3"/>
    <property type="match status" value="1"/>
</dbReference>
<dbReference type="InterPro" id="IPR004843">
    <property type="entry name" value="Calcineurin-like_PHP"/>
</dbReference>
<evidence type="ECO:0000256" key="1">
    <source>
        <dbReference type="ARBA" id="ARBA00022729"/>
    </source>
</evidence>
<evidence type="ECO:0000313" key="4">
    <source>
        <dbReference type="EMBL" id="UJG43895.1"/>
    </source>
</evidence>
<dbReference type="InterPro" id="IPR013783">
    <property type="entry name" value="Ig-like_fold"/>
</dbReference>
<keyword evidence="2" id="KW-1133">Transmembrane helix</keyword>
<dbReference type="InterPro" id="IPR029052">
    <property type="entry name" value="Metallo-depent_PP-like"/>
</dbReference>
<feature type="transmembrane region" description="Helical" evidence="2">
    <location>
        <begin position="508"/>
        <end position="530"/>
    </location>
</feature>
<dbReference type="InterPro" id="IPR015914">
    <property type="entry name" value="PAPs_N"/>
</dbReference>
<dbReference type="GO" id="GO:0046872">
    <property type="term" value="F:metal ion binding"/>
    <property type="evidence" value="ECO:0007669"/>
    <property type="project" value="InterPro"/>
</dbReference>
<dbReference type="SUPFAM" id="SSF49363">
    <property type="entry name" value="Purple acid phosphatase, N-terminal domain"/>
    <property type="match status" value="1"/>
</dbReference>
<proteinExistence type="predicted"/>
<organism evidence="4">
    <name type="scientific">Candidatus Heimdallarchaeum endolithica</name>
    <dbReference type="NCBI Taxonomy" id="2876572"/>
    <lineage>
        <taxon>Archaea</taxon>
        <taxon>Promethearchaeati</taxon>
        <taxon>Candidatus Heimdallarchaeota</taxon>
        <taxon>Candidatus Heimdallarchaeia (ex Rinke et al. 2021) (nom. nud.)</taxon>
        <taxon>Candidatus Heimdallarchaeales</taxon>
        <taxon>Candidatus Heimdallarchaeaceae</taxon>
        <taxon>Candidatus Heimdallarchaeum</taxon>
    </lineage>
</organism>
<evidence type="ECO:0000259" key="3">
    <source>
        <dbReference type="SMART" id="SM00060"/>
    </source>
</evidence>
<dbReference type="Pfam" id="PF16656">
    <property type="entry name" value="Pur_ac_phosph_N"/>
    <property type="match status" value="1"/>
</dbReference>
<dbReference type="InterPro" id="IPR039331">
    <property type="entry name" value="PAPs-like"/>
</dbReference>
<dbReference type="InterPro" id="IPR008963">
    <property type="entry name" value="Purple_acid_Pase-like_N"/>
</dbReference>
<reference evidence="4" key="1">
    <citation type="journal article" date="2022" name="Nat. Microbiol.">
        <title>Unique mobile elements and scalable gene flow at the prokaryote-eukaryote boundary revealed by circularized Asgard archaea genomes.</title>
        <authorList>
            <person name="Wu F."/>
            <person name="Speth D.R."/>
            <person name="Philosof A."/>
            <person name="Cremiere A."/>
            <person name="Narayanan A."/>
            <person name="Barco R.A."/>
            <person name="Connon S.A."/>
            <person name="Amend J.P."/>
            <person name="Antoshechkin I.A."/>
            <person name="Orphan V.J."/>
        </authorList>
    </citation>
    <scope>NUCLEOTIDE SEQUENCE</scope>
    <source>
        <strain evidence="4">PR6</strain>
    </source>
</reference>
<dbReference type="Pfam" id="PF00149">
    <property type="entry name" value="Metallophos"/>
    <property type="match status" value="1"/>
</dbReference>
<dbReference type="PANTHER" id="PTHR22953:SF153">
    <property type="entry name" value="PURPLE ACID PHOSPHATASE"/>
    <property type="match status" value="1"/>
</dbReference>
<dbReference type="SMART" id="SM00060">
    <property type="entry name" value="FN3"/>
    <property type="match status" value="1"/>
</dbReference>
<gene>
    <name evidence="4" type="ORF">K9W46_01610</name>
</gene>
<dbReference type="SUPFAM" id="SSF56300">
    <property type="entry name" value="Metallo-dependent phosphatases"/>
    <property type="match status" value="1"/>
</dbReference>
<dbReference type="InterPro" id="IPR003961">
    <property type="entry name" value="FN3_dom"/>
</dbReference>
<dbReference type="Proteomes" id="UP001200513">
    <property type="component" value="Chromosome"/>
</dbReference>
<dbReference type="GO" id="GO:0003993">
    <property type="term" value="F:acid phosphatase activity"/>
    <property type="evidence" value="ECO:0007669"/>
    <property type="project" value="InterPro"/>
</dbReference>
<dbReference type="PANTHER" id="PTHR22953">
    <property type="entry name" value="ACID PHOSPHATASE RELATED"/>
    <property type="match status" value="1"/>
</dbReference>
<dbReference type="Pfam" id="PF07705">
    <property type="entry name" value="CARDB"/>
    <property type="match status" value="1"/>
</dbReference>